<reference evidence="3 4" key="1">
    <citation type="submission" date="2020-10" db="EMBL/GenBank/DDBJ databases">
        <title>Complete genome sequence of Corynebacterium jeddahense DSM 45997, type strain of Corynebacterium jeddahense.</title>
        <authorList>
            <person name="Busche T."/>
            <person name="Kalinowski J."/>
            <person name="Ruckert C."/>
        </authorList>
    </citation>
    <scope>NUCLEOTIDE SEQUENCE [LARGE SCALE GENOMIC DNA]</scope>
    <source>
        <strain evidence="3 4">DSM 45997</strain>
    </source>
</reference>
<sequence length="170" mass="18040">MSQPNGEFMKGQPLMADRFPFEYQTGASVAAGNTTVLKLTSDESLPAGTTFALRDITEFGEWIATVDKSTGAIRVTAPTSGGGALELPVVAYFPDGSTREFATTVAVKDPQELAVIRPDTKQPQTDEASSRGTWIAVVASALTALAVVGGAAWMNRTEIRHTLAQFGLEF</sequence>
<feature type="transmembrane region" description="Helical" evidence="1">
    <location>
        <begin position="134"/>
        <end position="154"/>
    </location>
</feature>
<keyword evidence="4" id="KW-1185">Reference proteome</keyword>
<dbReference type="Proteomes" id="UP001218071">
    <property type="component" value="Chromosome"/>
</dbReference>
<keyword evidence="1" id="KW-0472">Membrane</keyword>
<name>A0ABY7UJ57_9CORY</name>
<dbReference type="NCBIfam" id="NF038186">
    <property type="entry name" value="YPDG_rpt"/>
    <property type="match status" value="1"/>
</dbReference>
<evidence type="ECO:0000256" key="1">
    <source>
        <dbReference type="SAM" id="Phobius"/>
    </source>
</evidence>
<dbReference type="InterPro" id="IPR044055">
    <property type="entry name" value="RibLong"/>
</dbReference>
<dbReference type="Pfam" id="PF18957">
    <property type="entry name" value="RibLong"/>
    <property type="match status" value="1"/>
</dbReference>
<protein>
    <recommendedName>
        <fullName evidence="2">Long Rib domain-containing protein</fullName>
    </recommendedName>
</protein>
<evidence type="ECO:0000313" key="3">
    <source>
        <dbReference type="EMBL" id="WCZ38404.1"/>
    </source>
</evidence>
<gene>
    <name evidence="3" type="ORF">CJEDD_03945</name>
</gene>
<dbReference type="EMBL" id="CP063194">
    <property type="protein sequence ID" value="WCZ38404.1"/>
    <property type="molecule type" value="Genomic_DNA"/>
</dbReference>
<accession>A0ABY7UJ57</accession>
<keyword evidence="1" id="KW-1133">Transmembrane helix</keyword>
<keyword evidence="1" id="KW-0812">Transmembrane</keyword>
<evidence type="ECO:0000313" key="4">
    <source>
        <dbReference type="Proteomes" id="UP001218071"/>
    </source>
</evidence>
<proteinExistence type="predicted"/>
<feature type="domain" description="Long Rib" evidence="2">
    <location>
        <begin position="23"/>
        <end position="108"/>
    </location>
</feature>
<evidence type="ECO:0000259" key="2">
    <source>
        <dbReference type="Pfam" id="PF18957"/>
    </source>
</evidence>
<organism evidence="3 4">
    <name type="scientific">Corynebacterium jeddahense</name>
    <dbReference type="NCBI Taxonomy" id="1414719"/>
    <lineage>
        <taxon>Bacteria</taxon>
        <taxon>Bacillati</taxon>
        <taxon>Actinomycetota</taxon>
        <taxon>Actinomycetes</taxon>
        <taxon>Mycobacteriales</taxon>
        <taxon>Corynebacteriaceae</taxon>
        <taxon>Corynebacterium</taxon>
    </lineage>
</organism>